<protein>
    <submittedName>
        <fullName evidence="2">Thiol:disulfide interchange protein, TlpA_like family</fullName>
    </submittedName>
</protein>
<dbReference type="InterPro" id="IPR013740">
    <property type="entry name" value="Redoxin"/>
</dbReference>
<reference evidence="2" key="2">
    <citation type="submission" date="2012-09" db="EMBL/GenBank/DDBJ databases">
        <title>The complete sequence of Psychroflexus torquis an extreme psychrophile from sea-ice that is stimulated by light.</title>
        <authorList>
            <person name="Feng S."/>
            <person name="Powell S.M."/>
            <person name="Bowman J.P."/>
        </authorList>
    </citation>
    <scope>NUCLEOTIDE SEQUENCE [LARGE SCALE GENOMIC DNA]</scope>
    <source>
        <strain evidence="2">ATCC 700755</strain>
    </source>
</reference>
<dbReference type="RefSeq" id="WP_015025277.1">
    <property type="nucleotide sequence ID" value="NC_018721.1"/>
</dbReference>
<dbReference type="Gene3D" id="3.40.30.10">
    <property type="entry name" value="Glutaredoxin"/>
    <property type="match status" value="1"/>
</dbReference>
<dbReference type="InterPro" id="IPR050553">
    <property type="entry name" value="Thioredoxin_ResA/DsbE_sf"/>
</dbReference>
<dbReference type="KEGG" id="ptq:P700755_003055"/>
<dbReference type="SUPFAM" id="SSF52833">
    <property type="entry name" value="Thioredoxin-like"/>
    <property type="match status" value="1"/>
</dbReference>
<evidence type="ECO:0000259" key="1">
    <source>
        <dbReference type="PROSITE" id="PS51352"/>
    </source>
</evidence>
<dbReference type="InterPro" id="IPR036249">
    <property type="entry name" value="Thioredoxin-like_sf"/>
</dbReference>
<dbReference type="EMBL" id="CP003879">
    <property type="protein sequence ID" value="AFU69725.1"/>
    <property type="molecule type" value="Genomic_DNA"/>
</dbReference>
<accession>K4IW82</accession>
<dbReference type="OrthoDB" id="9815205at2"/>
<dbReference type="HOGENOM" id="CLU_042529_11_0_10"/>
<evidence type="ECO:0000313" key="3">
    <source>
        <dbReference type="Proteomes" id="UP000008514"/>
    </source>
</evidence>
<dbReference type="GO" id="GO:0016491">
    <property type="term" value="F:oxidoreductase activity"/>
    <property type="evidence" value="ECO:0007669"/>
    <property type="project" value="InterPro"/>
</dbReference>
<dbReference type="Proteomes" id="UP000008514">
    <property type="component" value="Chromosome"/>
</dbReference>
<dbReference type="PROSITE" id="PS51352">
    <property type="entry name" value="THIOREDOXIN_2"/>
    <property type="match status" value="1"/>
</dbReference>
<reference evidence="2" key="1">
    <citation type="submission" date="2006-03" db="EMBL/GenBank/DDBJ databases">
        <authorList>
            <person name="Bowman J."/>
            <person name="Ferriera S."/>
            <person name="Johnson J."/>
            <person name="Kravitz S."/>
            <person name="Halpern A."/>
            <person name="Remington K."/>
            <person name="Beeson K."/>
            <person name="Tran B."/>
            <person name="Rogers Y.-H."/>
            <person name="Friedman R."/>
            <person name="Venter J.C."/>
        </authorList>
    </citation>
    <scope>NUCLEOTIDE SEQUENCE [LARGE SCALE GENOMIC DNA]</scope>
    <source>
        <strain evidence="2">ATCC 700755</strain>
    </source>
</reference>
<dbReference type="Pfam" id="PF08534">
    <property type="entry name" value="Redoxin"/>
    <property type="match status" value="1"/>
</dbReference>
<name>K4IW82_PSYTT</name>
<dbReference type="eggNOG" id="COG0526">
    <property type="taxonomic scope" value="Bacteria"/>
</dbReference>
<sequence length="188" mass="21786">MKFFKKQWSSLLFVVVVVLLILPPTRLPIQIFINKIIAFSPSEISQDDRESINDYEWYIKNANGKTVNFENSEGKIILLNYWATWCAPCIAEMPDLQKLYGDYKDKMDFYFVTSDSEDLVSPFLKKRNLDIPIYYLLSEPPKGLQTQKLPTTFLINREGEIVIKKTGAANWNSASVRNTIDKIYSKNL</sequence>
<keyword evidence="3" id="KW-1185">Reference proteome</keyword>
<proteinExistence type="predicted"/>
<dbReference type="PANTHER" id="PTHR42852">
    <property type="entry name" value="THIOL:DISULFIDE INTERCHANGE PROTEIN DSBE"/>
    <property type="match status" value="1"/>
</dbReference>
<organism evidence="2 3">
    <name type="scientific">Psychroflexus torquis (strain ATCC 700755 / CIP 106069 / ACAM 623)</name>
    <dbReference type="NCBI Taxonomy" id="313595"/>
    <lineage>
        <taxon>Bacteria</taxon>
        <taxon>Pseudomonadati</taxon>
        <taxon>Bacteroidota</taxon>
        <taxon>Flavobacteriia</taxon>
        <taxon>Flavobacteriales</taxon>
        <taxon>Flavobacteriaceae</taxon>
        <taxon>Psychroflexus</taxon>
    </lineage>
</organism>
<dbReference type="STRING" id="313595.P700755_003055"/>
<feature type="domain" description="Thioredoxin" evidence="1">
    <location>
        <begin position="16"/>
        <end position="185"/>
    </location>
</feature>
<dbReference type="InterPro" id="IPR013766">
    <property type="entry name" value="Thioredoxin_domain"/>
</dbReference>
<dbReference type="PANTHER" id="PTHR42852:SF13">
    <property type="entry name" value="PROTEIN DIPZ"/>
    <property type="match status" value="1"/>
</dbReference>
<dbReference type="CDD" id="cd02966">
    <property type="entry name" value="TlpA_like_family"/>
    <property type="match status" value="1"/>
</dbReference>
<evidence type="ECO:0000313" key="2">
    <source>
        <dbReference type="EMBL" id="AFU69725.1"/>
    </source>
</evidence>
<dbReference type="AlphaFoldDB" id="K4IW82"/>
<gene>
    <name evidence="2" type="ordered locus">P700755_003055</name>
</gene>